<evidence type="ECO:0000313" key="8">
    <source>
        <dbReference type="Proteomes" id="UP000034137"/>
    </source>
</evidence>
<comment type="subcellular location">
    <subcellularLocation>
        <location evidence="1">Secreted</location>
    </subcellularLocation>
</comment>
<evidence type="ECO:0000313" key="7">
    <source>
        <dbReference type="EMBL" id="KKR32870.1"/>
    </source>
</evidence>
<feature type="transmembrane region" description="Helical" evidence="6">
    <location>
        <begin position="20"/>
        <end position="37"/>
    </location>
</feature>
<accession>A0A0G0SDT9</accession>
<dbReference type="EMBL" id="LBXO01000020">
    <property type="protein sequence ID" value="KKR32870.1"/>
    <property type="molecule type" value="Genomic_DNA"/>
</dbReference>
<evidence type="ECO:0000256" key="4">
    <source>
        <dbReference type="ARBA" id="ARBA00022837"/>
    </source>
</evidence>
<feature type="region of interest" description="Disordered" evidence="5">
    <location>
        <begin position="93"/>
        <end position="159"/>
    </location>
</feature>
<dbReference type="Proteomes" id="UP000034137">
    <property type="component" value="Unassembled WGS sequence"/>
</dbReference>
<sequence>MQNYSQQPEKQSLDKNQKIALAVLVFFGLFIISIWAMQFKKSLTEPFVYKGSDNGTEEVENQELNPNDEALKTKDTDIDGLTDWDELNIYKTSPYLEDSDSDSSKDGDEINKGTDPNCPSGQDCTAPVQSGASTSTNSLINANSTSTIPTPNLDASGQSEEELKKMLEGGMNATSLRQLLISSGMDKQALDKISDNDLMSNYQELIKEASTLPTGN</sequence>
<proteinExistence type="predicted"/>
<evidence type="ECO:0000256" key="6">
    <source>
        <dbReference type="SAM" id="Phobius"/>
    </source>
</evidence>
<evidence type="ECO:0000256" key="3">
    <source>
        <dbReference type="ARBA" id="ARBA00022729"/>
    </source>
</evidence>
<evidence type="ECO:0000256" key="5">
    <source>
        <dbReference type="SAM" id="MobiDB-lite"/>
    </source>
</evidence>
<name>A0A0G0SDT9_9BACT</name>
<gene>
    <name evidence="7" type="ORF">UT64_C0020G0005</name>
</gene>
<dbReference type="InterPro" id="IPR059100">
    <property type="entry name" value="TSP3_bac"/>
</dbReference>
<keyword evidence="6" id="KW-1133">Transmembrane helix</keyword>
<keyword evidence="4" id="KW-0106">Calcium</keyword>
<dbReference type="Pfam" id="PF18884">
    <property type="entry name" value="TSP3_bac"/>
    <property type="match status" value="2"/>
</dbReference>
<comment type="caution">
    <text evidence="7">The sequence shown here is derived from an EMBL/GenBank/DDBJ whole genome shotgun (WGS) entry which is preliminary data.</text>
</comment>
<keyword evidence="6" id="KW-0472">Membrane</keyword>
<keyword evidence="6" id="KW-0812">Transmembrane</keyword>
<dbReference type="AlphaFoldDB" id="A0A0G0SDT9"/>
<feature type="compositionally biased region" description="Basic and acidic residues" evidence="5">
    <location>
        <begin position="102"/>
        <end position="112"/>
    </location>
</feature>
<reference evidence="7 8" key="1">
    <citation type="journal article" date="2015" name="Nature">
        <title>rRNA introns, odd ribosomes, and small enigmatic genomes across a large radiation of phyla.</title>
        <authorList>
            <person name="Brown C.T."/>
            <person name="Hug L.A."/>
            <person name="Thomas B.C."/>
            <person name="Sharon I."/>
            <person name="Castelle C.J."/>
            <person name="Singh A."/>
            <person name="Wilkins M.J."/>
            <person name="Williams K.H."/>
            <person name="Banfield J.F."/>
        </authorList>
    </citation>
    <scope>NUCLEOTIDE SEQUENCE [LARGE SCALE GENOMIC DNA]</scope>
</reference>
<organism evidence="7 8">
    <name type="scientific">Candidatus Falkowbacteria bacterium GW2011_GWF2_39_8</name>
    <dbReference type="NCBI Taxonomy" id="1618642"/>
    <lineage>
        <taxon>Bacteria</taxon>
        <taxon>Candidatus Falkowiibacteriota</taxon>
    </lineage>
</organism>
<evidence type="ECO:0000256" key="1">
    <source>
        <dbReference type="ARBA" id="ARBA00004613"/>
    </source>
</evidence>
<keyword evidence="2" id="KW-0964">Secreted</keyword>
<protein>
    <submittedName>
        <fullName evidence="7">Ig domain-containing protein</fullName>
    </submittedName>
</protein>
<evidence type="ECO:0000256" key="2">
    <source>
        <dbReference type="ARBA" id="ARBA00022525"/>
    </source>
</evidence>
<keyword evidence="3" id="KW-0732">Signal</keyword>
<feature type="compositionally biased region" description="Polar residues" evidence="5">
    <location>
        <begin position="117"/>
        <end position="158"/>
    </location>
</feature>